<sequence>MARRDYTGSWRFIALRTLSPAKAEMTVELLAGVDVPERNGLDPGIRRDDGQPQQHDQNGFQRSLE</sequence>
<evidence type="ECO:0000256" key="1">
    <source>
        <dbReference type="SAM" id="MobiDB-lite"/>
    </source>
</evidence>
<protein>
    <submittedName>
        <fullName evidence="2">Uncharacterized protein</fullName>
    </submittedName>
</protein>
<organism evidence="2 3">
    <name type="scientific">Lysobacter arvi</name>
    <dbReference type="NCBI Taxonomy" id="3038776"/>
    <lineage>
        <taxon>Bacteria</taxon>
        <taxon>Pseudomonadati</taxon>
        <taxon>Pseudomonadota</taxon>
        <taxon>Gammaproteobacteria</taxon>
        <taxon>Lysobacterales</taxon>
        <taxon>Lysobacteraceae</taxon>
        <taxon>Lysobacter</taxon>
    </lineage>
</organism>
<dbReference type="Proteomes" id="UP001233535">
    <property type="component" value="Unassembled WGS sequence"/>
</dbReference>
<comment type="caution">
    <text evidence="2">The sequence shown here is derived from an EMBL/GenBank/DDBJ whole genome shotgun (WGS) entry which is preliminary data.</text>
</comment>
<keyword evidence="3" id="KW-1185">Reference proteome</keyword>
<evidence type="ECO:0000313" key="2">
    <source>
        <dbReference type="EMBL" id="MDR0182870.1"/>
    </source>
</evidence>
<feature type="compositionally biased region" description="Basic and acidic residues" evidence="1">
    <location>
        <begin position="35"/>
        <end position="50"/>
    </location>
</feature>
<name>A0ABU1CEJ8_9GAMM</name>
<gene>
    <name evidence="2" type="ORF">P8609_07775</name>
</gene>
<proteinExistence type="predicted"/>
<dbReference type="RefSeq" id="WP_309262044.1">
    <property type="nucleotide sequence ID" value="NZ_JARUHG010000002.1"/>
</dbReference>
<dbReference type="EMBL" id="JARUHG010000002">
    <property type="protein sequence ID" value="MDR0182870.1"/>
    <property type="molecule type" value="Genomic_DNA"/>
</dbReference>
<accession>A0ABU1CEJ8</accession>
<reference evidence="2 3" key="1">
    <citation type="submission" date="2023-04" db="EMBL/GenBank/DDBJ databases">
        <title>Lysobacter sp. strain UC isolated from soil sample.</title>
        <authorList>
            <person name="Choksket S."/>
            <person name="Harshvardhan F."/>
            <person name="Rana R."/>
            <person name="Patil P.B."/>
            <person name="Korpole S."/>
        </authorList>
    </citation>
    <scope>NUCLEOTIDE SEQUENCE [LARGE SCALE GENOMIC DNA]</scope>
    <source>
        <strain evidence="2 3">UC</strain>
    </source>
</reference>
<feature type="compositionally biased region" description="Polar residues" evidence="1">
    <location>
        <begin position="51"/>
        <end position="65"/>
    </location>
</feature>
<evidence type="ECO:0000313" key="3">
    <source>
        <dbReference type="Proteomes" id="UP001233535"/>
    </source>
</evidence>
<feature type="region of interest" description="Disordered" evidence="1">
    <location>
        <begin position="34"/>
        <end position="65"/>
    </location>
</feature>